<evidence type="ECO:0000259" key="8">
    <source>
        <dbReference type="Pfam" id="PF00413"/>
    </source>
</evidence>
<dbReference type="InterPro" id="IPR025282">
    <property type="entry name" value="DUF4214"/>
</dbReference>
<evidence type="ECO:0000313" key="11">
    <source>
        <dbReference type="Proteomes" id="UP000645462"/>
    </source>
</evidence>
<keyword evidence="11" id="KW-1185">Reference proteome</keyword>
<dbReference type="InterPro" id="IPR001818">
    <property type="entry name" value="Pept_M10_metallopeptidase"/>
</dbReference>
<comment type="subcellular location">
    <subcellularLocation>
        <location evidence="1">Secreted</location>
    </subcellularLocation>
</comment>
<evidence type="ECO:0000256" key="6">
    <source>
        <dbReference type="ARBA" id="ARBA00022833"/>
    </source>
</evidence>
<evidence type="ECO:0008006" key="12">
    <source>
        <dbReference type="Google" id="ProtNLM"/>
    </source>
</evidence>
<dbReference type="SUPFAM" id="SSF51120">
    <property type="entry name" value="beta-Roll"/>
    <property type="match status" value="1"/>
</dbReference>
<evidence type="ECO:0000256" key="4">
    <source>
        <dbReference type="ARBA" id="ARBA00022723"/>
    </source>
</evidence>
<dbReference type="Pfam" id="PF00413">
    <property type="entry name" value="Peptidase_M10"/>
    <property type="match status" value="1"/>
</dbReference>
<accession>A0ABQ1LBT5</accession>
<dbReference type="InterPro" id="IPR018511">
    <property type="entry name" value="Hemolysin-typ_Ca-bd_CS"/>
</dbReference>
<dbReference type="Pfam" id="PF13946">
    <property type="entry name" value="DUF4214"/>
    <property type="match status" value="1"/>
</dbReference>
<evidence type="ECO:0000256" key="3">
    <source>
        <dbReference type="ARBA" id="ARBA00022670"/>
    </source>
</evidence>
<dbReference type="Gene3D" id="1.10.3130.20">
    <property type="entry name" value="Phycobilisome linker domain"/>
    <property type="match status" value="1"/>
</dbReference>
<name>A0ABQ1LBT5_9RHOB</name>
<evidence type="ECO:0000256" key="7">
    <source>
        <dbReference type="SAM" id="MobiDB-lite"/>
    </source>
</evidence>
<dbReference type="Gene3D" id="2.150.10.10">
    <property type="entry name" value="Serralysin-like metalloprotease, C-terminal"/>
    <property type="match status" value="1"/>
</dbReference>
<organism evidence="10 11">
    <name type="scientific">Marivita lacus</name>
    <dbReference type="NCBI Taxonomy" id="1323742"/>
    <lineage>
        <taxon>Bacteria</taxon>
        <taxon>Pseudomonadati</taxon>
        <taxon>Pseudomonadota</taxon>
        <taxon>Alphaproteobacteria</taxon>
        <taxon>Rhodobacterales</taxon>
        <taxon>Roseobacteraceae</taxon>
        <taxon>Marivita</taxon>
    </lineage>
</organism>
<evidence type="ECO:0000256" key="2">
    <source>
        <dbReference type="ARBA" id="ARBA00022525"/>
    </source>
</evidence>
<feature type="domain" description="Peptidase M10 metallopeptidase" evidence="8">
    <location>
        <begin position="117"/>
        <end position="165"/>
    </location>
</feature>
<keyword evidence="4" id="KW-0479">Metal-binding</keyword>
<comment type="caution">
    <text evidence="10">The sequence shown here is derived from an EMBL/GenBank/DDBJ whole genome shotgun (WGS) entry which is preliminary data.</text>
</comment>
<dbReference type="Gene3D" id="3.40.390.10">
    <property type="entry name" value="Collagenase (Catalytic Domain)"/>
    <property type="match status" value="1"/>
</dbReference>
<dbReference type="SUPFAM" id="SSF55486">
    <property type="entry name" value="Metalloproteases ('zincins'), catalytic domain"/>
    <property type="match status" value="1"/>
</dbReference>
<dbReference type="InterPro" id="IPR038255">
    <property type="entry name" value="PBS_linker_sf"/>
</dbReference>
<keyword evidence="6" id="KW-0862">Zinc</keyword>
<dbReference type="Pfam" id="PF00353">
    <property type="entry name" value="HemolysinCabind"/>
    <property type="match status" value="2"/>
</dbReference>
<keyword evidence="5" id="KW-0378">Hydrolase</keyword>
<evidence type="ECO:0000313" key="10">
    <source>
        <dbReference type="EMBL" id="GGC21193.1"/>
    </source>
</evidence>
<dbReference type="PRINTS" id="PR00313">
    <property type="entry name" value="CABNDNGRPT"/>
</dbReference>
<reference evidence="11" key="1">
    <citation type="journal article" date="2019" name="Int. J. Syst. Evol. Microbiol.">
        <title>The Global Catalogue of Microorganisms (GCM) 10K type strain sequencing project: providing services to taxonomists for standard genome sequencing and annotation.</title>
        <authorList>
            <consortium name="The Broad Institute Genomics Platform"/>
            <consortium name="The Broad Institute Genome Sequencing Center for Infectious Disease"/>
            <person name="Wu L."/>
            <person name="Ma J."/>
        </authorList>
    </citation>
    <scope>NUCLEOTIDE SEQUENCE [LARGE SCALE GENOMIC DNA]</scope>
    <source>
        <strain evidence="11">CGMCC 1.12478</strain>
    </source>
</reference>
<evidence type="ECO:0000256" key="5">
    <source>
        <dbReference type="ARBA" id="ARBA00022801"/>
    </source>
</evidence>
<feature type="region of interest" description="Disordered" evidence="7">
    <location>
        <begin position="295"/>
        <end position="326"/>
    </location>
</feature>
<dbReference type="RefSeq" id="WP_188484092.1">
    <property type="nucleotide sequence ID" value="NZ_BMFC01000019.1"/>
</dbReference>
<dbReference type="InterPro" id="IPR001343">
    <property type="entry name" value="Hemolysn_Ca-bd"/>
</dbReference>
<keyword evidence="2" id="KW-0964">Secreted</keyword>
<dbReference type="PANTHER" id="PTHR38340:SF1">
    <property type="entry name" value="S-LAYER PROTEIN"/>
    <property type="match status" value="1"/>
</dbReference>
<feature type="domain" description="DUF4214" evidence="9">
    <location>
        <begin position="571"/>
        <end position="634"/>
    </location>
</feature>
<dbReference type="EMBL" id="BMFC01000019">
    <property type="protein sequence ID" value="GGC21193.1"/>
    <property type="molecule type" value="Genomic_DNA"/>
</dbReference>
<proteinExistence type="predicted"/>
<dbReference type="InterPro" id="IPR011049">
    <property type="entry name" value="Serralysin-like_metalloprot_C"/>
</dbReference>
<sequence length="731" mass="77678">MSFSIAFDYRFDRSGFFDDPVRRAVLEEAAAHWSSFIRDEFEDLPAGISFDLRDPSGQGTRTVTLTDPVDDILIFVGADLLDGAILALAGPTGGTAAGDVLVARISPDFRGTGAVTDFEPWAGVITFDADARWHFGLAPPVPGQIDFLSVAVHEIGHVLGIGTSGTFESRIIDDAFTGPNALRVNQGAPIPLTEDHAHVEDGFREDLVSLDPILTTGTRVLISDHDKALLADIGYEIDGFLKLGETPPIATLGSERIFGRDVADRIDGLAGDDSLQGGAGDDLLSGNLGNDDLFGQAGDDTLEGGPGDDYLDGGIGDDVLRGGPGTDRMYGNGGRDTFVIAAGDGHTRVLDFETDRETLRLIDSGFASVQEVLDAITKPFSNVSRIPFSDGTTLDVSHSAQGGSPLVAAHFDLVTTSASPPPREIVTDRPVSVSESVLNGTDGDDPALIATRGLDRIDGHGGVDTVLFAGEQARHLLRLGPDGVAITDRGDPGLGTILLDNIELIDFGTPIDMVGGPLDLRSIAGHAGLDRDTLDCLIEMYIAYFNRAPDAVGLSFWSTAHANGLSLEEIAEGFADQPETRALYPQDSRNILFVHDVYQNVLGRAPDMDGLRFWSHALDDGEISRGTFILEMLRGAKADPPAGASRAFVDRQLADREYLDQKTDLGALYAVHRGMSNTDDAAHVLSLFDGSTDSFCTAVAAIETLYDAAMDPLAGDFLMQLVGVLDDPLLS</sequence>
<evidence type="ECO:0000256" key="1">
    <source>
        <dbReference type="ARBA" id="ARBA00004613"/>
    </source>
</evidence>
<evidence type="ECO:0000259" key="9">
    <source>
        <dbReference type="Pfam" id="PF13946"/>
    </source>
</evidence>
<dbReference type="InterPro" id="IPR050557">
    <property type="entry name" value="RTX_toxin/Mannuronan_C5-epim"/>
</dbReference>
<dbReference type="InterPro" id="IPR024079">
    <property type="entry name" value="MetalloPept_cat_dom_sf"/>
</dbReference>
<keyword evidence="3" id="KW-0645">Protease</keyword>
<dbReference type="PROSITE" id="PS00330">
    <property type="entry name" value="HEMOLYSIN_CALCIUM"/>
    <property type="match status" value="2"/>
</dbReference>
<dbReference type="Proteomes" id="UP000645462">
    <property type="component" value="Unassembled WGS sequence"/>
</dbReference>
<dbReference type="PANTHER" id="PTHR38340">
    <property type="entry name" value="S-LAYER PROTEIN"/>
    <property type="match status" value="1"/>
</dbReference>
<protein>
    <recommendedName>
        <fullName evidence="12">DUF4214 domain-containing protein</fullName>
    </recommendedName>
</protein>
<gene>
    <name evidence="10" type="ORF">GCM10011363_42300</name>
</gene>